<dbReference type="STRING" id="1777141.AWB80_01015"/>
<evidence type="ECO:0000313" key="2">
    <source>
        <dbReference type="EMBL" id="SAK46728.1"/>
    </source>
</evidence>
<dbReference type="InterPro" id="IPR050858">
    <property type="entry name" value="Mal-CoA-ACP_Trans/PKS_FabD"/>
</dbReference>
<dbReference type="InterPro" id="IPR016035">
    <property type="entry name" value="Acyl_Trfase/lysoPLipase"/>
</dbReference>
<gene>
    <name evidence="2" type="ORF">AWB80_01015</name>
</gene>
<dbReference type="OrthoDB" id="9808564at2"/>
<organism evidence="2 3">
    <name type="scientific">Caballeronia pedi</name>
    <dbReference type="NCBI Taxonomy" id="1777141"/>
    <lineage>
        <taxon>Bacteria</taxon>
        <taxon>Pseudomonadati</taxon>
        <taxon>Pseudomonadota</taxon>
        <taxon>Betaproteobacteria</taxon>
        <taxon>Burkholderiales</taxon>
        <taxon>Burkholderiaceae</taxon>
        <taxon>Caballeronia</taxon>
    </lineage>
</organism>
<dbReference type="GO" id="GO:0005829">
    <property type="term" value="C:cytosol"/>
    <property type="evidence" value="ECO:0007669"/>
    <property type="project" value="TreeGrafter"/>
</dbReference>
<evidence type="ECO:0000259" key="1">
    <source>
        <dbReference type="SMART" id="SM00827"/>
    </source>
</evidence>
<keyword evidence="3" id="KW-1185">Reference proteome</keyword>
<dbReference type="EMBL" id="FCOE02000003">
    <property type="protein sequence ID" value="SAK46728.1"/>
    <property type="molecule type" value="Genomic_DNA"/>
</dbReference>
<comment type="caution">
    <text evidence="2">The sequence shown here is derived from an EMBL/GenBank/DDBJ whole genome shotgun (WGS) entry which is preliminary data.</text>
</comment>
<dbReference type="Gene3D" id="3.30.70.250">
    <property type="entry name" value="Malonyl-CoA ACP transacylase, ACP-binding"/>
    <property type="match status" value="1"/>
</dbReference>
<feature type="domain" description="Malonyl-CoA:ACP transacylase (MAT)" evidence="1">
    <location>
        <begin position="6"/>
        <end position="301"/>
    </location>
</feature>
<dbReference type="RefSeq" id="WP_061173584.1">
    <property type="nucleotide sequence ID" value="NZ_FCOE02000003.1"/>
</dbReference>
<dbReference type="SUPFAM" id="SSF55048">
    <property type="entry name" value="Probable ACP-binding domain of malonyl-CoA ACP transacylase"/>
    <property type="match status" value="1"/>
</dbReference>
<dbReference type="AlphaFoldDB" id="A0A157ZMJ2"/>
<dbReference type="Proteomes" id="UP000054911">
    <property type="component" value="Unassembled WGS sequence"/>
</dbReference>
<dbReference type="GO" id="GO:0006633">
    <property type="term" value="P:fatty acid biosynthetic process"/>
    <property type="evidence" value="ECO:0007669"/>
    <property type="project" value="TreeGrafter"/>
</dbReference>
<proteinExistence type="predicted"/>
<dbReference type="PANTHER" id="PTHR42681:SF6">
    <property type="entry name" value="BLL0263 PROTEIN"/>
    <property type="match status" value="1"/>
</dbReference>
<sequence length="307" mass="32093">MGLVILCPGQGAQHAAMFATLTADPLAREVIEAASELVDLDLLRLETTVPGERLFDNAIAQPLVCAAALGAWHALSSRIDTPLAFAGYSIGELAAYGCAGALGFIDTLRLAQRRAALMDACARATGGMLALRGLNEAHVRVLCDGRDAAIAIANADDHFVVGGAHGVLEEIAERAAQQGAHTVRRLPVSIVSHTAALSDAASAFETVLGASGARDPDVPVLAGIDGSAIHGWPRAIQSLAAQLRQTIRWDLCTESAIERGATAFFELGPGAALSRMLQQSHPEIPARSFADFRSISGAARWIESVAY</sequence>
<dbReference type="PANTHER" id="PTHR42681">
    <property type="entry name" value="MALONYL-COA-ACYL CARRIER PROTEIN TRANSACYLASE, MITOCHONDRIAL"/>
    <property type="match status" value="1"/>
</dbReference>
<dbReference type="GO" id="GO:0004314">
    <property type="term" value="F:[acyl-carrier-protein] S-malonyltransferase activity"/>
    <property type="evidence" value="ECO:0007669"/>
    <property type="project" value="TreeGrafter"/>
</dbReference>
<name>A0A157ZMJ2_9BURK</name>
<accession>A0A157ZMJ2</accession>
<dbReference type="InterPro" id="IPR016036">
    <property type="entry name" value="Malonyl_transacylase_ACP-bd"/>
</dbReference>
<evidence type="ECO:0000313" key="3">
    <source>
        <dbReference type="Proteomes" id="UP000054911"/>
    </source>
</evidence>
<protein>
    <submittedName>
        <fullName evidence="2">ACP S-malonyltransferase</fullName>
    </submittedName>
</protein>
<reference evidence="2" key="1">
    <citation type="submission" date="2016-01" db="EMBL/GenBank/DDBJ databases">
        <authorList>
            <person name="Peeters C."/>
        </authorList>
    </citation>
    <scope>NUCLEOTIDE SEQUENCE [LARGE SCALE GENOMIC DNA]</scope>
    <source>
        <strain evidence="2">LMG 29323</strain>
    </source>
</reference>
<dbReference type="Gene3D" id="3.40.366.10">
    <property type="entry name" value="Malonyl-Coenzyme A Acyl Carrier Protein, domain 2"/>
    <property type="match status" value="1"/>
</dbReference>
<dbReference type="Pfam" id="PF00698">
    <property type="entry name" value="Acyl_transf_1"/>
    <property type="match status" value="1"/>
</dbReference>
<dbReference type="SUPFAM" id="SSF52151">
    <property type="entry name" value="FabD/lysophospholipase-like"/>
    <property type="match status" value="1"/>
</dbReference>
<dbReference type="SMART" id="SM00827">
    <property type="entry name" value="PKS_AT"/>
    <property type="match status" value="1"/>
</dbReference>
<dbReference type="InterPro" id="IPR001227">
    <property type="entry name" value="Ac_transferase_dom_sf"/>
</dbReference>
<dbReference type="InterPro" id="IPR014043">
    <property type="entry name" value="Acyl_transferase_dom"/>
</dbReference>